<feature type="region of interest" description="Disordered" evidence="10">
    <location>
        <begin position="105"/>
        <end position="213"/>
    </location>
</feature>
<dbReference type="Proteomes" id="UP000887540">
    <property type="component" value="Unplaced"/>
</dbReference>
<dbReference type="Pfam" id="PF00026">
    <property type="entry name" value="Asp"/>
    <property type="match status" value="2"/>
</dbReference>
<feature type="compositionally biased region" description="Low complexity" evidence="10">
    <location>
        <begin position="172"/>
        <end position="184"/>
    </location>
</feature>
<proteinExistence type="inferred from homology"/>
<evidence type="ECO:0000256" key="9">
    <source>
        <dbReference type="RuleBase" id="RU000454"/>
    </source>
</evidence>
<evidence type="ECO:0000256" key="4">
    <source>
        <dbReference type="ARBA" id="ARBA00022801"/>
    </source>
</evidence>
<dbReference type="InterPro" id="IPR001969">
    <property type="entry name" value="Aspartic_peptidase_AS"/>
</dbReference>
<feature type="active site" evidence="7">
    <location>
        <position position="90"/>
    </location>
</feature>
<dbReference type="FunFam" id="2.40.70.10:FF:000002">
    <property type="entry name" value="Vacuolar aspartic proteinase"/>
    <property type="match status" value="1"/>
</dbReference>
<dbReference type="Gene3D" id="2.40.70.10">
    <property type="entry name" value="Acid Proteases"/>
    <property type="match status" value="3"/>
</dbReference>
<evidence type="ECO:0000256" key="5">
    <source>
        <dbReference type="ARBA" id="ARBA00023157"/>
    </source>
</evidence>
<feature type="disulfide bond" evidence="8">
    <location>
        <begin position="405"/>
        <end position="438"/>
    </location>
</feature>
<dbReference type="GO" id="GO:0005764">
    <property type="term" value="C:lysosome"/>
    <property type="evidence" value="ECO:0007669"/>
    <property type="project" value="TreeGrafter"/>
</dbReference>
<dbReference type="PROSITE" id="PS00141">
    <property type="entry name" value="ASP_PROTEASE"/>
    <property type="match status" value="2"/>
</dbReference>
<evidence type="ECO:0000256" key="7">
    <source>
        <dbReference type="PIRSR" id="PIRSR601461-1"/>
    </source>
</evidence>
<evidence type="ECO:0000256" key="10">
    <source>
        <dbReference type="SAM" id="MobiDB-lite"/>
    </source>
</evidence>
<protein>
    <submittedName>
        <fullName evidence="13">Peptidase A1 domain-containing protein</fullName>
    </submittedName>
</protein>
<dbReference type="PROSITE" id="PS51767">
    <property type="entry name" value="PEPTIDASE_A1"/>
    <property type="match status" value="1"/>
</dbReference>
<feature type="compositionally biased region" description="Polar residues" evidence="10">
    <location>
        <begin position="204"/>
        <end position="213"/>
    </location>
</feature>
<dbReference type="GO" id="GO:0004190">
    <property type="term" value="F:aspartic-type endopeptidase activity"/>
    <property type="evidence" value="ECO:0007669"/>
    <property type="project" value="UniProtKB-KW"/>
</dbReference>
<evidence type="ECO:0000256" key="6">
    <source>
        <dbReference type="ARBA" id="ARBA00023180"/>
    </source>
</evidence>
<keyword evidence="12" id="KW-1185">Reference proteome</keyword>
<keyword evidence="4 9" id="KW-0378">Hydrolase</keyword>
<comment type="similarity">
    <text evidence="1 9">Belongs to the peptidase A1 family.</text>
</comment>
<dbReference type="InterPro" id="IPR001461">
    <property type="entry name" value="Aspartic_peptidase_A1"/>
</dbReference>
<feature type="active site" evidence="7">
    <location>
        <position position="371"/>
    </location>
</feature>
<evidence type="ECO:0000256" key="8">
    <source>
        <dbReference type="PIRSR" id="PIRSR601461-2"/>
    </source>
</evidence>
<evidence type="ECO:0000313" key="12">
    <source>
        <dbReference type="Proteomes" id="UP000887540"/>
    </source>
</evidence>
<feature type="compositionally biased region" description="Low complexity" evidence="10">
    <location>
        <begin position="123"/>
        <end position="140"/>
    </location>
</feature>
<feature type="compositionally biased region" description="Gly residues" evidence="10">
    <location>
        <begin position="106"/>
        <end position="122"/>
    </location>
</feature>
<dbReference type="AlphaFoldDB" id="A0A914C6B2"/>
<evidence type="ECO:0000313" key="13">
    <source>
        <dbReference type="WBParaSite" id="ACRNAN_Path_312.g1201.t1"/>
    </source>
</evidence>
<feature type="domain" description="Peptidase A1" evidence="11">
    <location>
        <begin position="72"/>
        <end position="475"/>
    </location>
</feature>
<evidence type="ECO:0000256" key="1">
    <source>
        <dbReference type="ARBA" id="ARBA00007447"/>
    </source>
</evidence>
<accession>A0A914C6B2</accession>
<evidence type="ECO:0000256" key="2">
    <source>
        <dbReference type="ARBA" id="ARBA00022670"/>
    </source>
</evidence>
<sequence>MYIKSLIFITLFVSIFAWPKIHFPKGILTRWHFNHSRILNSLRHKFRSFSNIGDGTSAFAESLSAYDDGAYYAGYITIGTPAKKFLILFDTGSSNLWVPCGSSDGASGGDNSGGDGSDGNVGDGSNSQGSDNGNTVNNGDDGTGGGGNSDSNSGGDSGFTDPTTGGGGGDSNAGNDGSSNVNTGGDTGSDDSQDGNRRKRQTDQHNSYSCQDSSTCTKTSQTFSIQYGSGAASGIVMKDVVCFDGVGAKDCTNKQQGFACVTQEASMQGAFDGILGMAWDSISVDRIAQPIDQIFKNKNECPEAIVAFWMNPNTNQQSGGGEMTLCNIDSSKYTGEISWIPLSATDYWRISLDSISIGDTDLGSQISGIVDTGTSLLAAPTSAFEKIRSALNGKSINDGTYEIDCNNKDNLPTITFTINGKNFEIKPSSYVQEFSNGCLLGIMDAGSDDMWILGDVFIRPYYTVFDHAKKRVGFAQSARN</sequence>
<dbReference type="PANTHER" id="PTHR47966">
    <property type="entry name" value="BETA-SITE APP-CLEAVING ENZYME, ISOFORM A-RELATED"/>
    <property type="match status" value="1"/>
</dbReference>
<name>A0A914C6B2_9BILA</name>
<dbReference type="InterPro" id="IPR033121">
    <property type="entry name" value="PEPTIDASE_A1"/>
</dbReference>
<dbReference type="SUPFAM" id="SSF50630">
    <property type="entry name" value="Acid proteases"/>
    <property type="match status" value="1"/>
</dbReference>
<organism evidence="12 13">
    <name type="scientific">Acrobeloides nanus</name>
    <dbReference type="NCBI Taxonomy" id="290746"/>
    <lineage>
        <taxon>Eukaryota</taxon>
        <taxon>Metazoa</taxon>
        <taxon>Ecdysozoa</taxon>
        <taxon>Nematoda</taxon>
        <taxon>Chromadorea</taxon>
        <taxon>Rhabditida</taxon>
        <taxon>Tylenchina</taxon>
        <taxon>Cephalobomorpha</taxon>
        <taxon>Cephaloboidea</taxon>
        <taxon>Cephalobidae</taxon>
        <taxon>Acrobeloides</taxon>
    </lineage>
</organism>
<keyword evidence="2 9" id="KW-0645">Protease</keyword>
<feature type="compositionally biased region" description="Low complexity" evidence="10">
    <location>
        <begin position="149"/>
        <end position="163"/>
    </location>
</feature>
<dbReference type="PRINTS" id="PR00792">
    <property type="entry name" value="PEPSIN"/>
</dbReference>
<dbReference type="InterPro" id="IPR021109">
    <property type="entry name" value="Peptidase_aspartic_dom_sf"/>
</dbReference>
<dbReference type="PANTHER" id="PTHR47966:SF40">
    <property type="entry name" value="ASPARTIC PROTEASE 3"/>
    <property type="match status" value="1"/>
</dbReference>
<evidence type="ECO:0000259" key="11">
    <source>
        <dbReference type="PROSITE" id="PS51767"/>
    </source>
</evidence>
<reference evidence="13" key="1">
    <citation type="submission" date="2022-11" db="UniProtKB">
        <authorList>
            <consortium name="WormBaseParasite"/>
        </authorList>
    </citation>
    <scope>IDENTIFICATION</scope>
</reference>
<dbReference type="GO" id="GO:0006508">
    <property type="term" value="P:proteolysis"/>
    <property type="evidence" value="ECO:0007669"/>
    <property type="project" value="UniProtKB-KW"/>
</dbReference>
<evidence type="ECO:0000256" key="3">
    <source>
        <dbReference type="ARBA" id="ARBA00022750"/>
    </source>
</evidence>
<keyword evidence="6" id="KW-0325">Glycoprotein</keyword>
<keyword evidence="3 9" id="KW-0064">Aspartyl protease</keyword>
<dbReference type="WBParaSite" id="ACRNAN_Path_312.g1201.t1">
    <property type="protein sequence ID" value="ACRNAN_Path_312.g1201.t1"/>
    <property type="gene ID" value="ACRNAN_Path_312.g1201"/>
</dbReference>
<keyword evidence="5 8" id="KW-1015">Disulfide bond</keyword>